<reference evidence="1" key="1">
    <citation type="submission" date="2015-10" db="EMBL/GenBank/DDBJ databases">
        <authorList>
            <person name="Gilbert D.G."/>
        </authorList>
    </citation>
    <scope>NUCLEOTIDE SEQUENCE</scope>
    <source>
        <strain evidence="1">Phyl III-seqv23</strain>
    </source>
</reference>
<gene>
    <name evidence="1" type="ORF">PSS4_v1_1070009</name>
</gene>
<proteinExistence type="predicted"/>
<dbReference type="AlphaFoldDB" id="A0A0S4UBG6"/>
<protein>
    <submittedName>
        <fullName evidence="1">Uncharacterized protein</fullName>
    </submittedName>
</protein>
<organism evidence="1">
    <name type="scientific">Ralstonia solanacearum</name>
    <name type="common">Pseudomonas solanacearum</name>
    <dbReference type="NCBI Taxonomy" id="305"/>
    <lineage>
        <taxon>Bacteria</taxon>
        <taxon>Pseudomonadati</taxon>
        <taxon>Pseudomonadota</taxon>
        <taxon>Betaproteobacteria</taxon>
        <taxon>Burkholderiales</taxon>
        <taxon>Burkholderiaceae</taxon>
        <taxon>Ralstonia</taxon>
        <taxon>Ralstonia solanacearum species complex</taxon>
    </lineage>
</organism>
<name>A0A0S4UBG6_RALSL</name>
<evidence type="ECO:0000313" key="1">
    <source>
        <dbReference type="EMBL" id="CUV19576.1"/>
    </source>
</evidence>
<sequence>MAKWTLHSKDRSLDHACAECVPHGALVVPGFRCGYHTALHTLSAADDAGRPEPAYAPVQAVVDQFVAGYQLHGELGSHVPTARERGLIANAIAGLLADTVFLREFDKWRRTDDSQTSPPPTVEVPVAASAGAGDLSTLRNTLAAVKVVGQIDGHDVIRRLSMLDLVDRELRQAEQEAPARTIALADAYEKGVMDALRGVHELFVHEDGCGALPPDNPLQDADKPFCRFTWYSDSGDAHVGIPWRSYWALDDNQTGTVLAELIASLSGPRHIVESGAHAPANASAPEQA</sequence>
<dbReference type="EMBL" id="LN899821">
    <property type="protein sequence ID" value="CUV19576.1"/>
    <property type="molecule type" value="Genomic_DNA"/>
</dbReference>
<accession>A0A0S4UBG6</accession>